<name>A0A975RLU0_9BRAD</name>
<evidence type="ECO:0000313" key="2">
    <source>
        <dbReference type="EMBL" id="QWG12765.1"/>
    </source>
</evidence>
<protein>
    <submittedName>
        <fullName evidence="2">Uncharacterized protein</fullName>
    </submittedName>
</protein>
<dbReference type="Proteomes" id="UP000680839">
    <property type="component" value="Chromosome"/>
</dbReference>
<evidence type="ECO:0000256" key="1">
    <source>
        <dbReference type="SAM" id="MobiDB-lite"/>
    </source>
</evidence>
<dbReference type="AlphaFoldDB" id="A0A975RLU0"/>
<feature type="region of interest" description="Disordered" evidence="1">
    <location>
        <begin position="1"/>
        <end position="30"/>
    </location>
</feature>
<gene>
    <name evidence="2" type="ORF">KMZ29_24260</name>
</gene>
<reference evidence="2" key="1">
    <citation type="submission" date="2021-06" db="EMBL/GenBank/DDBJ databases">
        <title>Bradyrhizobium sp. S2-20-1 Genome sequencing.</title>
        <authorList>
            <person name="Jin L."/>
        </authorList>
    </citation>
    <scope>NUCLEOTIDE SEQUENCE</scope>
    <source>
        <strain evidence="2">S2-20-1</strain>
    </source>
</reference>
<sequence>MKQLAGDPQHAFPGHGQMKPERSMRSLVSTRSGAHAVTSIDVDMFHRTINLLQYWRPHLGGAMQWDARERLPI</sequence>
<accession>A0A975RLU0</accession>
<dbReference type="EMBL" id="CP076134">
    <property type="protein sequence ID" value="QWG12765.1"/>
    <property type="molecule type" value="Genomic_DNA"/>
</dbReference>
<proteinExistence type="predicted"/>
<organism evidence="2 3">
    <name type="scientific">Bradyrhizobium sediminis</name>
    <dbReference type="NCBI Taxonomy" id="2840469"/>
    <lineage>
        <taxon>Bacteria</taxon>
        <taxon>Pseudomonadati</taxon>
        <taxon>Pseudomonadota</taxon>
        <taxon>Alphaproteobacteria</taxon>
        <taxon>Hyphomicrobiales</taxon>
        <taxon>Nitrobacteraceae</taxon>
        <taxon>Bradyrhizobium</taxon>
    </lineage>
</organism>
<evidence type="ECO:0000313" key="3">
    <source>
        <dbReference type="Proteomes" id="UP000680839"/>
    </source>
</evidence>